<feature type="transmembrane region" description="Helical" evidence="5">
    <location>
        <begin position="152"/>
        <end position="174"/>
    </location>
</feature>
<accession>A0A179HFH8</accession>
<dbReference type="GO" id="GO:0000324">
    <property type="term" value="C:fungal-type vacuole"/>
    <property type="evidence" value="ECO:0007669"/>
    <property type="project" value="TreeGrafter"/>
</dbReference>
<dbReference type="EMBL" id="LSBI01000006">
    <property type="protein sequence ID" value="OAQ88712.1"/>
    <property type="molecule type" value="Genomic_DNA"/>
</dbReference>
<feature type="transmembrane region" description="Helical" evidence="5">
    <location>
        <begin position="111"/>
        <end position="140"/>
    </location>
</feature>
<evidence type="ECO:0000256" key="5">
    <source>
        <dbReference type="SAM" id="Phobius"/>
    </source>
</evidence>
<evidence type="ECO:0000256" key="2">
    <source>
        <dbReference type="ARBA" id="ARBA00022692"/>
    </source>
</evidence>
<evidence type="ECO:0000313" key="8">
    <source>
        <dbReference type="Proteomes" id="UP000078340"/>
    </source>
</evidence>
<gene>
    <name evidence="6" type="ORF">VFPBJ_05474</name>
    <name evidence="7" type="ORF">VFPFJ_07177</name>
</gene>
<dbReference type="Pfam" id="PF04479">
    <property type="entry name" value="RTA1"/>
    <property type="match status" value="1"/>
</dbReference>
<evidence type="ECO:0000313" key="6">
    <source>
        <dbReference type="EMBL" id="OAQ79889.1"/>
    </source>
</evidence>
<keyword evidence="3 5" id="KW-1133">Transmembrane helix</keyword>
<evidence type="ECO:0000256" key="4">
    <source>
        <dbReference type="ARBA" id="ARBA00023136"/>
    </source>
</evidence>
<name>A0A179HFH8_PURLI</name>
<dbReference type="AlphaFoldDB" id="A0A179HFH8"/>
<dbReference type="KEGG" id="plj:28889301"/>
<evidence type="ECO:0000313" key="7">
    <source>
        <dbReference type="EMBL" id="OAQ88712.1"/>
    </source>
</evidence>
<comment type="caution">
    <text evidence="7">The sequence shown here is derived from an EMBL/GenBank/DDBJ whole genome shotgun (WGS) entry which is preliminary data.</text>
</comment>
<dbReference type="GO" id="GO:0005886">
    <property type="term" value="C:plasma membrane"/>
    <property type="evidence" value="ECO:0007669"/>
    <property type="project" value="TreeGrafter"/>
</dbReference>
<dbReference type="PANTHER" id="PTHR31465:SF9">
    <property type="entry name" value="SPHINGOID LONG-CHAIN BASE TRANSPORTER RSB1"/>
    <property type="match status" value="1"/>
</dbReference>
<feature type="transmembrane region" description="Helical" evidence="5">
    <location>
        <begin position="237"/>
        <end position="259"/>
    </location>
</feature>
<dbReference type="PANTHER" id="PTHR31465">
    <property type="entry name" value="PROTEIN RTA1-RELATED"/>
    <property type="match status" value="1"/>
</dbReference>
<dbReference type="OMA" id="MASFEYI"/>
<evidence type="ECO:0000256" key="1">
    <source>
        <dbReference type="ARBA" id="ARBA00004141"/>
    </source>
</evidence>
<feature type="transmembrane region" description="Helical" evidence="5">
    <location>
        <begin position="279"/>
        <end position="305"/>
    </location>
</feature>
<dbReference type="GeneID" id="28889301"/>
<feature type="transmembrane region" description="Helical" evidence="5">
    <location>
        <begin position="194"/>
        <end position="213"/>
    </location>
</feature>
<feature type="transmembrane region" description="Helical" evidence="5">
    <location>
        <begin position="79"/>
        <end position="99"/>
    </location>
</feature>
<feature type="transmembrane region" description="Helical" evidence="5">
    <location>
        <begin position="54"/>
        <end position="72"/>
    </location>
</feature>
<proteinExistence type="predicted"/>
<evidence type="ECO:0000256" key="3">
    <source>
        <dbReference type="ARBA" id="ARBA00022989"/>
    </source>
</evidence>
<dbReference type="InterPro" id="IPR007568">
    <property type="entry name" value="RTA1"/>
</dbReference>
<organism evidence="7 8">
    <name type="scientific">Purpureocillium lilacinum</name>
    <name type="common">Paecilomyces lilacinus</name>
    <dbReference type="NCBI Taxonomy" id="33203"/>
    <lineage>
        <taxon>Eukaryota</taxon>
        <taxon>Fungi</taxon>
        <taxon>Dikarya</taxon>
        <taxon>Ascomycota</taxon>
        <taxon>Pezizomycotina</taxon>
        <taxon>Sordariomycetes</taxon>
        <taxon>Hypocreomycetidae</taxon>
        <taxon>Hypocreales</taxon>
        <taxon>Ophiocordycipitaceae</taxon>
        <taxon>Purpureocillium</taxon>
    </lineage>
</organism>
<dbReference type="EMBL" id="LSBH01000004">
    <property type="protein sequence ID" value="OAQ79889.1"/>
    <property type="molecule type" value="Genomic_DNA"/>
</dbReference>
<protein>
    <submittedName>
        <fullName evidence="7">RTA1 domain-containingprotein</fullName>
    </submittedName>
</protein>
<comment type="subcellular location">
    <subcellularLocation>
        <location evidence="1">Membrane</location>
        <topology evidence="1">Multi-pass membrane protein</topology>
    </subcellularLocation>
</comment>
<dbReference type="Proteomes" id="UP000078240">
    <property type="component" value="Unassembled WGS sequence"/>
</dbReference>
<reference evidence="7 8" key="1">
    <citation type="submission" date="2016-02" db="EMBL/GenBank/DDBJ databases">
        <title>Biosynthesis of antibiotic leucinostatins and their inhibition on Phytophthora in bio-control Purpureocillium lilacinum.</title>
        <authorList>
            <person name="Wang G."/>
            <person name="Liu Z."/>
            <person name="Lin R."/>
            <person name="Li E."/>
            <person name="Mao Z."/>
            <person name="Ling J."/>
            <person name="Yin W."/>
            <person name="Xie B."/>
        </authorList>
    </citation>
    <scope>NUCLEOTIDE SEQUENCE [LARGE SCALE GENOMIC DNA]</scope>
    <source>
        <strain evidence="6">PLBJ-1</strain>
        <strain evidence="7">PLFJ-1</strain>
    </source>
</reference>
<dbReference type="Proteomes" id="UP000078340">
    <property type="component" value="Unassembled WGS sequence"/>
</dbReference>
<sequence>MADCPTDWSGITLAFLTQAQLQRPDFCTVCDCPLTLDGVQIANMAYRPSLAGNVLFAAIFGVFLAAHIFLGLRYKTRGFMIAMVCGLILEIVGYVGRILMRSHMFDFNYFIIYLVCLTIGPAFFSAAIYLTLSAIIVIYVPERARFRPQTYTYIFITFDLIALVLQAAGGGIASTAGTNSAAKQGGIDAMVAGVAWQVVSLALFGFLALDYWVRVTRRDPSVHEMNPMFEQLRRRRVFQPFFLVAIFLAGIFIFVRSVFRCVELSDGFDSALANDEVTFMVLEGTMIILACVLMTVFHPGLIIGAEGWSIARRKRAPKSFEPAMRLSEL</sequence>
<keyword evidence="2 5" id="KW-0812">Transmembrane</keyword>
<keyword evidence="4 5" id="KW-0472">Membrane</keyword>